<dbReference type="Proteomes" id="UP000002964">
    <property type="component" value="Unassembled WGS sequence"/>
</dbReference>
<keyword evidence="5" id="KW-0479">Metal-binding</keyword>
<dbReference type="CDD" id="cd05014">
    <property type="entry name" value="SIS_Kpsf"/>
    <property type="match status" value="1"/>
</dbReference>
<gene>
    <name evidence="10" type="ORF">Thi970DRAFT_03147</name>
</gene>
<dbReference type="InterPro" id="IPR050986">
    <property type="entry name" value="GutQ/KpsF_isomerases"/>
</dbReference>
<feature type="domain" description="CBS" evidence="8">
    <location>
        <begin position="296"/>
        <end position="338"/>
    </location>
</feature>
<evidence type="ECO:0000256" key="7">
    <source>
        <dbReference type="PROSITE-ProRule" id="PRU00703"/>
    </source>
</evidence>
<dbReference type="CDD" id="cd04604">
    <property type="entry name" value="CBS_pair_SIS_assoc"/>
    <property type="match status" value="1"/>
</dbReference>
<dbReference type="AlphaFoldDB" id="H8Z5T3"/>
<comment type="catalytic activity">
    <reaction evidence="4">
        <text>D-arabinose 5-phosphate = D-ribulose 5-phosphate</text>
        <dbReference type="Rhea" id="RHEA:23104"/>
        <dbReference type="ChEBI" id="CHEBI:57693"/>
        <dbReference type="ChEBI" id="CHEBI:58121"/>
        <dbReference type="EC" id="5.3.1.13"/>
    </reaction>
</comment>
<dbReference type="Gene3D" id="3.40.50.10490">
    <property type="entry name" value="Glucose-6-phosphate isomerase like protein, domain 1"/>
    <property type="match status" value="1"/>
</dbReference>
<feature type="domain" description="CBS" evidence="8">
    <location>
        <begin position="229"/>
        <end position="286"/>
    </location>
</feature>
<dbReference type="GO" id="GO:0097367">
    <property type="term" value="F:carbohydrate derivative binding"/>
    <property type="evidence" value="ECO:0007669"/>
    <property type="project" value="InterPro"/>
</dbReference>
<feature type="site" description="Catalytically relevant" evidence="6">
    <location>
        <position position="78"/>
    </location>
</feature>
<dbReference type="EC" id="5.3.1.13" evidence="4"/>
<dbReference type="GO" id="GO:0019146">
    <property type="term" value="F:arabinose-5-phosphate isomerase activity"/>
    <property type="evidence" value="ECO:0007669"/>
    <property type="project" value="UniProtKB-EC"/>
</dbReference>
<dbReference type="GO" id="GO:0005975">
    <property type="term" value="P:carbohydrate metabolic process"/>
    <property type="evidence" value="ECO:0007669"/>
    <property type="project" value="InterPro"/>
</dbReference>
<dbReference type="PANTHER" id="PTHR42745">
    <property type="match status" value="1"/>
</dbReference>
<dbReference type="FunFam" id="3.40.50.10490:FF:000011">
    <property type="entry name" value="Arabinose 5-phosphate isomerase"/>
    <property type="match status" value="1"/>
</dbReference>
<sequence>MSVSIESSEQIAGIHDVDCASVKAPEGLPDYAAIAREVFRIEAEAVAGLAAHVDGAFSSAVAAILASSGRTIVCGIGKSGIIGKKISATLASTGTPSFFMHPAEACHGDLGMVDGNDTLIAISHSGETEELLRLLPFLRDNGNCTIALTGNTRSTLARQVDHHLWVHVAREACPLQLAPTASTTATLAMGDALAVALMRARRFQAHHFARFHPGGSLGRRMLGLVRDEMCADNLPFIKPDALAAELVATMSSGRLGLAIVSQDGTTAEGVITDGDLRRALETNQEGFFRSRARDMMTTNPVLIGPDSRMSAAMELMAERRITSLVVVDDTGILGVVQK</sequence>
<dbReference type="GO" id="GO:1901135">
    <property type="term" value="P:carbohydrate derivative metabolic process"/>
    <property type="evidence" value="ECO:0007669"/>
    <property type="project" value="InterPro"/>
</dbReference>
<evidence type="ECO:0000256" key="1">
    <source>
        <dbReference type="ARBA" id="ARBA00008165"/>
    </source>
</evidence>
<dbReference type="InterPro" id="IPR035474">
    <property type="entry name" value="SIS_Kpsf"/>
</dbReference>
<dbReference type="Gene3D" id="3.10.580.10">
    <property type="entry name" value="CBS-domain"/>
    <property type="match status" value="1"/>
</dbReference>
<dbReference type="eggNOG" id="COG0517">
    <property type="taxonomic scope" value="Bacteria"/>
</dbReference>
<dbReference type="PANTHER" id="PTHR42745:SF1">
    <property type="entry name" value="ARABINOSE 5-PHOSPHATE ISOMERASE KDSD"/>
    <property type="match status" value="1"/>
</dbReference>
<dbReference type="GO" id="GO:0046872">
    <property type="term" value="F:metal ion binding"/>
    <property type="evidence" value="ECO:0007669"/>
    <property type="project" value="UniProtKB-KW"/>
</dbReference>
<proteinExistence type="inferred from homology"/>
<dbReference type="RefSeq" id="WP_009149972.1">
    <property type="nucleotide sequence ID" value="NZ_CP121471.1"/>
</dbReference>
<comment type="similarity">
    <text evidence="1 4">Belongs to the SIS family. GutQ/KpsF subfamily.</text>
</comment>
<evidence type="ECO:0000256" key="5">
    <source>
        <dbReference type="PIRSR" id="PIRSR004692-2"/>
    </source>
</evidence>
<dbReference type="InterPro" id="IPR004800">
    <property type="entry name" value="KdsD/KpsF-type"/>
</dbReference>
<feature type="site" description="Catalytically relevant" evidence="6">
    <location>
        <position position="130"/>
    </location>
</feature>
<dbReference type="Pfam" id="PF00571">
    <property type="entry name" value="CBS"/>
    <property type="match status" value="2"/>
</dbReference>
<dbReference type="PROSITE" id="PS51464">
    <property type="entry name" value="SIS"/>
    <property type="match status" value="1"/>
</dbReference>
<evidence type="ECO:0000259" key="9">
    <source>
        <dbReference type="PROSITE" id="PS51464"/>
    </source>
</evidence>
<keyword evidence="3 7" id="KW-0129">CBS domain</keyword>
<dbReference type="PROSITE" id="PS51371">
    <property type="entry name" value="CBS"/>
    <property type="match status" value="2"/>
</dbReference>
<dbReference type="Pfam" id="PF01380">
    <property type="entry name" value="SIS"/>
    <property type="match status" value="1"/>
</dbReference>
<keyword evidence="4" id="KW-0413">Isomerase</keyword>
<dbReference type="HOGENOM" id="CLU_040681_13_1_6"/>
<evidence type="ECO:0000313" key="10">
    <source>
        <dbReference type="EMBL" id="EIC19567.1"/>
    </source>
</evidence>
<evidence type="ECO:0000256" key="2">
    <source>
        <dbReference type="ARBA" id="ARBA00022737"/>
    </source>
</evidence>
<keyword evidence="11" id="KW-1185">Reference proteome</keyword>
<feature type="binding site" evidence="5">
    <location>
        <position position="101"/>
    </location>
    <ligand>
        <name>Zn(2+)</name>
        <dbReference type="ChEBI" id="CHEBI:29105"/>
    </ligand>
</feature>
<dbReference type="InterPro" id="IPR000644">
    <property type="entry name" value="CBS_dom"/>
</dbReference>
<evidence type="ECO:0000256" key="6">
    <source>
        <dbReference type="PIRSR" id="PIRSR004692-3"/>
    </source>
</evidence>
<dbReference type="STRING" id="631362.Thi970DRAFT_03147"/>
<feature type="site" description="Catalytically relevant" evidence="6">
    <location>
        <position position="171"/>
    </location>
</feature>
<evidence type="ECO:0000313" key="11">
    <source>
        <dbReference type="Proteomes" id="UP000002964"/>
    </source>
</evidence>
<name>H8Z5T3_9GAMM</name>
<evidence type="ECO:0000256" key="3">
    <source>
        <dbReference type="ARBA" id="ARBA00023122"/>
    </source>
</evidence>
<accession>H8Z5T3</accession>
<dbReference type="eggNOG" id="COG0794">
    <property type="taxonomic scope" value="Bacteria"/>
</dbReference>
<dbReference type="InterPro" id="IPR046348">
    <property type="entry name" value="SIS_dom_sf"/>
</dbReference>
<keyword evidence="5" id="KW-0862">Zinc</keyword>
<dbReference type="EMBL" id="JH603170">
    <property type="protein sequence ID" value="EIC19567.1"/>
    <property type="molecule type" value="Genomic_DNA"/>
</dbReference>
<keyword evidence="2" id="KW-0677">Repeat</keyword>
<dbReference type="InterPro" id="IPR046342">
    <property type="entry name" value="CBS_dom_sf"/>
</dbReference>
<protein>
    <recommendedName>
        <fullName evidence="4">Arabinose 5-phosphate isomerase</fullName>
        <shortName evidence="4">API</shortName>
        <ecNumber evidence="4">5.3.1.13</ecNumber>
    </recommendedName>
</protein>
<evidence type="ECO:0000256" key="4">
    <source>
        <dbReference type="PIRNR" id="PIRNR004692"/>
    </source>
</evidence>
<dbReference type="NCBIfam" id="TIGR00393">
    <property type="entry name" value="kpsF"/>
    <property type="match status" value="1"/>
</dbReference>
<dbReference type="PIRSF" id="PIRSF004692">
    <property type="entry name" value="KdsD_KpsF"/>
    <property type="match status" value="1"/>
</dbReference>
<dbReference type="OrthoDB" id="9762536at2"/>
<reference evidence="10 11" key="2">
    <citation type="submission" date="2011-11" db="EMBL/GenBank/DDBJ databases">
        <authorList>
            <consortium name="US DOE Joint Genome Institute"/>
            <person name="Lucas S."/>
            <person name="Han J."/>
            <person name="Lapidus A."/>
            <person name="Cheng J.-F."/>
            <person name="Goodwin L."/>
            <person name="Pitluck S."/>
            <person name="Peters L."/>
            <person name="Ovchinnikova G."/>
            <person name="Zhang X."/>
            <person name="Detter J.C."/>
            <person name="Han C."/>
            <person name="Tapia R."/>
            <person name="Land M."/>
            <person name="Hauser L."/>
            <person name="Kyrpides N."/>
            <person name="Ivanova N."/>
            <person name="Pagani I."/>
            <person name="Vogl K."/>
            <person name="Liu Z."/>
            <person name="Overmann J."/>
            <person name="Frigaard N.-U."/>
            <person name="Bryant D."/>
            <person name="Woyke T."/>
        </authorList>
    </citation>
    <scope>NUCLEOTIDE SEQUENCE [LARGE SCALE GENOMIC DNA]</scope>
    <source>
        <strain evidence="10 11">970</strain>
    </source>
</reference>
<feature type="site" description="Catalytically relevant" evidence="6">
    <location>
        <position position="212"/>
    </location>
</feature>
<dbReference type="SUPFAM" id="SSF53697">
    <property type="entry name" value="SIS domain"/>
    <property type="match status" value="1"/>
</dbReference>
<evidence type="ECO:0000259" key="8">
    <source>
        <dbReference type="PROSITE" id="PS51371"/>
    </source>
</evidence>
<dbReference type="InterPro" id="IPR001347">
    <property type="entry name" value="SIS_dom"/>
</dbReference>
<organism evidence="10 11">
    <name type="scientific">Thiorhodovibrio frisius</name>
    <dbReference type="NCBI Taxonomy" id="631362"/>
    <lineage>
        <taxon>Bacteria</taxon>
        <taxon>Pseudomonadati</taxon>
        <taxon>Pseudomonadota</taxon>
        <taxon>Gammaproteobacteria</taxon>
        <taxon>Chromatiales</taxon>
        <taxon>Chromatiaceae</taxon>
        <taxon>Thiorhodovibrio</taxon>
    </lineage>
</organism>
<feature type="domain" description="SIS" evidence="9">
    <location>
        <begin position="61"/>
        <end position="203"/>
    </location>
</feature>
<reference evidence="11" key="1">
    <citation type="submission" date="2011-06" db="EMBL/GenBank/DDBJ databases">
        <authorList>
            <consortium name="US DOE Joint Genome Institute (JGI-PGF)"/>
            <person name="Lucas S."/>
            <person name="Han J."/>
            <person name="Lapidus A."/>
            <person name="Cheng J.-F."/>
            <person name="Goodwin L."/>
            <person name="Pitluck S."/>
            <person name="Peters L."/>
            <person name="Land M.L."/>
            <person name="Hauser L."/>
            <person name="Vogl K."/>
            <person name="Liu Z."/>
            <person name="Overmann J."/>
            <person name="Frigaard N.-U."/>
            <person name="Bryant D.A."/>
            <person name="Woyke T.J."/>
        </authorList>
    </citation>
    <scope>NUCLEOTIDE SEQUENCE [LARGE SCALE GENOMIC DNA]</scope>
    <source>
        <strain evidence="11">970</strain>
    </source>
</reference>